<dbReference type="RefSeq" id="WP_024047568.1">
    <property type="nucleotide sequence ID" value="NZ_BJJW01000010.1"/>
</dbReference>
<organism evidence="1 2">
    <name type="scientific">Leuconostoc citreum</name>
    <dbReference type="NCBI Taxonomy" id="33964"/>
    <lineage>
        <taxon>Bacteria</taxon>
        <taxon>Bacillati</taxon>
        <taxon>Bacillota</taxon>
        <taxon>Bacilli</taxon>
        <taxon>Lactobacillales</taxon>
        <taxon>Lactobacillaceae</taxon>
        <taxon>Leuconostoc</taxon>
    </lineage>
</organism>
<dbReference type="Proteomes" id="UP000323274">
    <property type="component" value="Unassembled WGS sequence"/>
</dbReference>
<sequence>MKTFDFEKYIAVLQKAKGQTIPWGATEYPTYPTIILSLAQDYYQSAEYDRNFDRSLHQHHYYSGLPESEITEIIKNSDDYRLISAIMSAIIRGEKYTPGMWQALIENGIMLDLLVHAYRLKQN</sequence>
<dbReference type="Pfam" id="PF20118">
    <property type="entry name" value="DUF6508"/>
    <property type="match status" value="1"/>
</dbReference>
<dbReference type="GeneID" id="61102894"/>
<dbReference type="InterPro" id="IPR045425">
    <property type="entry name" value="DUF6508"/>
</dbReference>
<name>A0A5A5U4L2_LEUCI</name>
<accession>A0A5A5U4L2</accession>
<protein>
    <submittedName>
        <fullName evidence="1">Uncharacterized protein</fullName>
    </submittedName>
</protein>
<reference evidence="1 2" key="1">
    <citation type="submission" date="2019-04" db="EMBL/GenBank/DDBJ databases">
        <title>A pseudo-fructophilic Leuconostoc citreum strain F192-5 isolated from peel of satsuma mandarin: the first report for isolation and characterization of strain-dependent fructophilic-like characteristics.</title>
        <authorList>
            <person name="Maeno S."/>
            <person name="Tanizawa Y."/>
            <person name="Kajikawa A."/>
            <person name="Kanesaki Y."/>
            <person name="Kubota E."/>
            <person name="Arita M."/>
            <person name="Leon D."/>
            <person name="Endo A."/>
        </authorList>
    </citation>
    <scope>NUCLEOTIDE SEQUENCE [LARGE SCALE GENOMIC DNA]</scope>
    <source>
        <strain evidence="1 2">F192-5</strain>
    </source>
</reference>
<evidence type="ECO:0000313" key="1">
    <source>
        <dbReference type="EMBL" id="GDZ84432.1"/>
    </source>
</evidence>
<evidence type="ECO:0000313" key="2">
    <source>
        <dbReference type="Proteomes" id="UP000323274"/>
    </source>
</evidence>
<proteinExistence type="predicted"/>
<dbReference type="AlphaFoldDB" id="A0A5A5U4L2"/>
<comment type="caution">
    <text evidence="1">The sequence shown here is derived from an EMBL/GenBank/DDBJ whole genome shotgun (WGS) entry which is preliminary data.</text>
</comment>
<gene>
    <name evidence="1" type="ORF">LCIT_16740</name>
</gene>
<dbReference type="EMBL" id="BJJW01000010">
    <property type="protein sequence ID" value="GDZ84432.1"/>
    <property type="molecule type" value="Genomic_DNA"/>
</dbReference>